<dbReference type="Gene3D" id="3.40.50.720">
    <property type="entry name" value="NAD(P)-binding Rossmann-like Domain"/>
    <property type="match status" value="1"/>
</dbReference>
<dbReference type="Pfam" id="PF03720">
    <property type="entry name" value="UDPG_MGDP_dh_C"/>
    <property type="match status" value="1"/>
</dbReference>
<evidence type="ECO:0000313" key="2">
    <source>
        <dbReference type="EMBL" id="GAI84622.1"/>
    </source>
</evidence>
<protein>
    <recommendedName>
        <fullName evidence="1">UDP-glucose/GDP-mannose dehydrogenase C-terminal domain-containing protein</fullName>
    </recommendedName>
</protein>
<feature type="non-terminal residue" evidence="2">
    <location>
        <position position="1"/>
    </location>
</feature>
<dbReference type="InterPro" id="IPR014026">
    <property type="entry name" value="UDP-Glc/GDP-Man_DH_dimer"/>
</dbReference>
<dbReference type="PANTHER" id="PTHR43491:SF1">
    <property type="entry name" value="UDP-N-ACETYL-D-MANNOSAMINE DEHYDROGENASE"/>
    <property type="match status" value="1"/>
</dbReference>
<dbReference type="PIRSF" id="PIRSF500136">
    <property type="entry name" value="UDP_ManNAc_DH"/>
    <property type="match status" value="1"/>
</dbReference>
<dbReference type="PANTHER" id="PTHR43491">
    <property type="entry name" value="UDP-N-ACETYL-D-MANNOSAMINE DEHYDROGENASE"/>
    <property type="match status" value="1"/>
</dbReference>
<dbReference type="InterPro" id="IPR036220">
    <property type="entry name" value="UDP-Glc/GDP-Man_DH_C_sf"/>
</dbReference>
<name>X1RV37_9ZZZZ</name>
<proteinExistence type="predicted"/>
<dbReference type="InterPro" id="IPR008927">
    <property type="entry name" value="6-PGluconate_DH-like_C_sf"/>
</dbReference>
<dbReference type="GO" id="GO:0016616">
    <property type="term" value="F:oxidoreductase activity, acting on the CH-OH group of donors, NAD or NADP as acceptor"/>
    <property type="evidence" value="ECO:0007669"/>
    <property type="project" value="InterPro"/>
</dbReference>
<dbReference type="GO" id="GO:0051287">
    <property type="term" value="F:NAD binding"/>
    <property type="evidence" value="ECO:0007669"/>
    <property type="project" value="InterPro"/>
</dbReference>
<feature type="domain" description="UDP-glucose/GDP-mannose dehydrogenase C-terminal" evidence="1">
    <location>
        <begin position="92"/>
        <end position="187"/>
    </location>
</feature>
<dbReference type="InterPro" id="IPR028359">
    <property type="entry name" value="UDP_ManNAc/GlcNAc_DH"/>
</dbReference>
<reference evidence="2" key="1">
    <citation type="journal article" date="2014" name="Front. Microbiol.">
        <title>High frequency of phylogenetically diverse reductive dehalogenase-homologous genes in deep subseafloor sedimentary metagenomes.</title>
        <authorList>
            <person name="Kawai M."/>
            <person name="Futagami T."/>
            <person name="Toyoda A."/>
            <person name="Takaki Y."/>
            <person name="Nishi S."/>
            <person name="Hori S."/>
            <person name="Arai W."/>
            <person name="Tsubouchi T."/>
            <person name="Morono Y."/>
            <person name="Uchiyama I."/>
            <person name="Ito T."/>
            <person name="Fujiyama A."/>
            <person name="Inagaki F."/>
            <person name="Takami H."/>
        </authorList>
    </citation>
    <scope>NUCLEOTIDE SEQUENCE</scope>
    <source>
        <strain evidence="2">Expedition CK06-06</strain>
    </source>
</reference>
<dbReference type="SUPFAM" id="SSF48179">
    <property type="entry name" value="6-phosphogluconate dehydrogenase C-terminal domain-like"/>
    <property type="match status" value="1"/>
</dbReference>
<accession>X1RV37</accession>
<sequence>CDRLEIDIWNVIEAARTKPFGFMPFYPGPGLGGHCIPVDPIYLSWKAKTYGFYSKFIEFAQEVNKNMPNYVVRKITHALNIHKKNINGSKILLLGVAYKENVGDVRESPALDIIEILYRQGAEVIYNDPYVPQIKIGERKWESLSLNENLLSQVDCVVITTAHASYDYKWIVENAKVVVDARNATKNLSNKEKIIKI</sequence>
<dbReference type="PIRSF" id="PIRSF000124">
    <property type="entry name" value="UDPglc_GDPman_dh"/>
    <property type="match status" value="1"/>
</dbReference>
<dbReference type="GO" id="GO:0000271">
    <property type="term" value="P:polysaccharide biosynthetic process"/>
    <property type="evidence" value="ECO:0007669"/>
    <property type="project" value="InterPro"/>
</dbReference>
<comment type="caution">
    <text evidence="2">The sequence shown here is derived from an EMBL/GenBank/DDBJ whole genome shotgun (WGS) entry which is preliminary data.</text>
</comment>
<evidence type="ECO:0000259" key="1">
    <source>
        <dbReference type="SMART" id="SM00984"/>
    </source>
</evidence>
<dbReference type="Pfam" id="PF00984">
    <property type="entry name" value="UDPG_MGDP_dh"/>
    <property type="match status" value="1"/>
</dbReference>
<dbReference type="EMBL" id="BARW01009797">
    <property type="protein sequence ID" value="GAI84622.1"/>
    <property type="molecule type" value="Genomic_DNA"/>
</dbReference>
<dbReference type="GO" id="GO:0016628">
    <property type="term" value="F:oxidoreductase activity, acting on the CH-CH group of donors, NAD or NADP as acceptor"/>
    <property type="evidence" value="ECO:0007669"/>
    <property type="project" value="InterPro"/>
</dbReference>
<dbReference type="SMART" id="SM00984">
    <property type="entry name" value="UDPG_MGDP_dh_C"/>
    <property type="match status" value="1"/>
</dbReference>
<dbReference type="AlphaFoldDB" id="X1RV37"/>
<dbReference type="SUPFAM" id="SSF52413">
    <property type="entry name" value="UDP-glucose/GDP-mannose dehydrogenase C-terminal domain"/>
    <property type="match status" value="1"/>
</dbReference>
<gene>
    <name evidence="2" type="ORF">S12H4_19564</name>
</gene>
<organism evidence="2">
    <name type="scientific">marine sediment metagenome</name>
    <dbReference type="NCBI Taxonomy" id="412755"/>
    <lineage>
        <taxon>unclassified sequences</taxon>
        <taxon>metagenomes</taxon>
        <taxon>ecological metagenomes</taxon>
    </lineage>
</organism>
<dbReference type="InterPro" id="IPR014027">
    <property type="entry name" value="UDP-Glc/GDP-Man_DH_C"/>
</dbReference>
<dbReference type="InterPro" id="IPR017476">
    <property type="entry name" value="UDP-Glc/GDP-Man"/>
</dbReference>